<keyword evidence="4 6" id="KW-0472">Membrane</keyword>
<reference evidence="9" key="2">
    <citation type="submission" date="2012-02" db="EMBL/GenBank/DDBJ databases">
        <title>Complete genome sequence of Blastococcus saxobsidens strain DD2.</title>
        <authorList>
            <person name="Genoscope."/>
        </authorList>
    </citation>
    <scope>NUCLEOTIDE SEQUENCE [LARGE SCALE GENOMIC DNA]</scope>
    <source>
        <strain evidence="9">DD2</strain>
    </source>
</reference>
<dbReference type="EMBL" id="FO117623">
    <property type="protein sequence ID" value="CCG04297.1"/>
    <property type="molecule type" value="Genomic_DNA"/>
</dbReference>
<evidence type="ECO:0000256" key="1">
    <source>
        <dbReference type="ARBA" id="ARBA00004651"/>
    </source>
</evidence>
<dbReference type="PANTHER" id="PTHR23527:SF1">
    <property type="entry name" value="BLL3282 PROTEIN"/>
    <property type="match status" value="1"/>
</dbReference>
<feature type="transmembrane region" description="Helical" evidence="6">
    <location>
        <begin position="281"/>
        <end position="301"/>
    </location>
</feature>
<dbReference type="Pfam" id="PF07690">
    <property type="entry name" value="MFS_1"/>
    <property type="match status" value="1"/>
</dbReference>
<dbReference type="eggNOG" id="COG2223">
    <property type="taxonomic scope" value="Bacteria"/>
</dbReference>
<feature type="transmembrane region" description="Helical" evidence="6">
    <location>
        <begin position="91"/>
        <end position="116"/>
    </location>
</feature>
<evidence type="ECO:0000313" key="8">
    <source>
        <dbReference type="EMBL" id="CCG04297.1"/>
    </source>
</evidence>
<keyword evidence="3 6" id="KW-1133">Transmembrane helix</keyword>
<keyword evidence="2 6" id="KW-0812">Transmembrane</keyword>
<dbReference type="InterPro" id="IPR036259">
    <property type="entry name" value="MFS_trans_sf"/>
</dbReference>
<dbReference type="PANTHER" id="PTHR23527">
    <property type="entry name" value="BLL3282 PROTEIN"/>
    <property type="match status" value="1"/>
</dbReference>
<dbReference type="InterPro" id="IPR052952">
    <property type="entry name" value="MFS-Transporter"/>
</dbReference>
<dbReference type="InterPro" id="IPR011701">
    <property type="entry name" value="MFS"/>
</dbReference>
<feature type="transmembrane region" description="Helical" evidence="6">
    <location>
        <begin position="20"/>
        <end position="42"/>
    </location>
</feature>
<feature type="region of interest" description="Disordered" evidence="5">
    <location>
        <begin position="422"/>
        <end position="455"/>
    </location>
</feature>
<dbReference type="Gene3D" id="1.20.1250.20">
    <property type="entry name" value="MFS general substrate transporter like domains"/>
    <property type="match status" value="2"/>
</dbReference>
<feature type="transmembrane region" description="Helical" evidence="6">
    <location>
        <begin position="369"/>
        <end position="388"/>
    </location>
</feature>
<dbReference type="SUPFAM" id="SSF103473">
    <property type="entry name" value="MFS general substrate transporter"/>
    <property type="match status" value="1"/>
</dbReference>
<feature type="transmembrane region" description="Helical" evidence="6">
    <location>
        <begin position="249"/>
        <end position="269"/>
    </location>
</feature>
<dbReference type="HOGENOM" id="CLU_058822_0_0_11"/>
<protein>
    <submittedName>
        <fullName evidence="8">Arabinose efflux permease family protein</fullName>
    </submittedName>
</protein>
<proteinExistence type="predicted"/>
<evidence type="ECO:0000256" key="5">
    <source>
        <dbReference type="SAM" id="MobiDB-lite"/>
    </source>
</evidence>
<feature type="compositionally biased region" description="Basic residues" evidence="5">
    <location>
        <begin position="437"/>
        <end position="446"/>
    </location>
</feature>
<dbReference type="PROSITE" id="PS50850">
    <property type="entry name" value="MFS"/>
    <property type="match status" value="1"/>
</dbReference>
<evidence type="ECO:0000256" key="6">
    <source>
        <dbReference type="SAM" id="Phobius"/>
    </source>
</evidence>
<feature type="transmembrane region" description="Helical" evidence="6">
    <location>
        <begin position="342"/>
        <end position="363"/>
    </location>
</feature>
<feature type="transmembrane region" description="Helical" evidence="6">
    <location>
        <begin position="173"/>
        <end position="193"/>
    </location>
</feature>
<evidence type="ECO:0000259" key="7">
    <source>
        <dbReference type="PROSITE" id="PS50850"/>
    </source>
</evidence>
<dbReference type="OrthoDB" id="5176013at2"/>
<evidence type="ECO:0000313" key="9">
    <source>
        <dbReference type="Proteomes" id="UP000007517"/>
    </source>
</evidence>
<dbReference type="InterPro" id="IPR020846">
    <property type="entry name" value="MFS_dom"/>
</dbReference>
<dbReference type="GO" id="GO:0005886">
    <property type="term" value="C:plasma membrane"/>
    <property type="evidence" value="ECO:0007669"/>
    <property type="project" value="UniProtKB-SubCell"/>
</dbReference>
<feature type="domain" description="Major facilitator superfamily (MFS) profile" evidence="7">
    <location>
        <begin position="19"/>
        <end position="394"/>
    </location>
</feature>
<evidence type="ECO:0000256" key="4">
    <source>
        <dbReference type="ARBA" id="ARBA00023136"/>
    </source>
</evidence>
<dbReference type="GO" id="GO:0022857">
    <property type="term" value="F:transmembrane transporter activity"/>
    <property type="evidence" value="ECO:0007669"/>
    <property type="project" value="InterPro"/>
</dbReference>
<evidence type="ECO:0000256" key="2">
    <source>
        <dbReference type="ARBA" id="ARBA00022692"/>
    </source>
</evidence>
<organism evidence="8 9">
    <name type="scientific">Blastococcus saxobsidens (strain DD2)</name>
    <dbReference type="NCBI Taxonomy" id="1146883"/>
    <lineage>
        <taxon>Bacteria</taxon>
        <taxon>Bacillati</taxon>
        <taxon>Actinomycetota</taxon>
        <taxon>Actinomycetes</taxon>
        <taxon>Geodermatophilales</taxon>
        <taxon>Geodermatophilaceae</taxon>
        <taxon>Blastococcus</taxon>
    </lineage>
</organism>
<dbReference type="KEGG" id="bsd:BLASA_3430"/>
<dbReference type="STRING" id="1146883.BLASA_3430"/>
<evidence type="ECO:0000256" key="3">
    <source>
        <dbReference type="ARBA" id="ARBA00022989"/>
    </source>
</evidence>
<name>H6RSZ4_BLASD</name>
<dbReference type="AlphaFoldDB" id="H6RSZ4"/>
<feature type="transmembrane region" description="Helical" evidence="6">
    <location>
        <begin position="307"/>
        <end position="330"/>
    </location>
</feature>
<feature type="transmembrane region" description="Helical" evidence="6">
    <location>
        <begin position="48"/>
        <end position="70"/>
    </location>
</feature>
<accession>H6RSZ4</accession>
<feature type="transmembrane region" description="Helical" evidence="6">
    <location>
        <begin position="214"/>
        <end position="237"/>
    </location>
</feature>
<keyword evidence="9" id="KW-1185">Reference proteome</keyword>
<reference evidence="8 9" key="1">
    <citation type="journal article" date="2012" name="J. Bacteriol.">
        <title>Genome Sequence of Blastococcus saxobsidens DD2, a Stone-Inhabiting Bacterium.</title>
        <authorList>
            <person name="Chouaia B."/>
            <person name="Crotti E."/>
            <person name="Brusetti L."/>
            <person name="Daffonchio D."/>
            <person name="Essoussi I."/>
            <person name="Nouioui I."/>
            <person name="Sbissi I."/>
            <person name="Ghodhbane-Gtari F."/>
            <person name="Gtari M."/>
            <person name="Vacherie B."/>
            <person name="Barbe V."/>
            <person name="Medigue C."/>
            <person name="Gury J."/>
            <person name="Pujic P."/>
            <person name="Normand P."/>
        </authorList>
    </citation>
    <scope>NUCLEOTIDE SEQUENCE [LARGE SCALE GENOMIC DNA]</scope>
    <source>
        <strain evidence="8 9">DD2</strain>
    </source>
</reference>
<gene>
    <name evidence="8" type="ordered locus">BLASA_3430</name>
</gene>
<comment type="subcellular location">
    <subcellularLocation>
        <location evidence="1">Cell membrane</location>
        <topology evidence="1">Multi-pass membrane protein</topology>
    </subcellularLocation>
</comment>
<dbReference type="Proteomes" id="UP000007517">
    <property type="component" value="Chromosome"/>
</dbReference>
<sequence>MVLGPQREAGKPAPKQAAAVLLAVSVSVVAVLPAFLVGALALQIRPDLGIGLAVIGMATGVMFGISGLSARPLGALVQRLGARRGMALSALLSTVALAGCGVAGSTTWLMGALFVAGLSNGAGHPAANMALSEVITEARLGLAFGIKQAAIPAATLISGLAVPAVTLLVGWRAAFGLAAVLSAGIAVWALFSGRDSRTRKAARTGVPRLGVPRRALLILALGGGLGLGAATSLGVFLVGSGVEAGLDPAMAGLLFSAASLFGILVRVGLGWLADRRPHVSLYLPVAVLLLGGTLGYLFISAEIVPSLVVGSFIAFATGWAWPGLFQLAVVKDNRLAAASATGYVQTGTSSGCALVPLMFGFVAEAASYSTAWAVVAGLSAAAAVTVFVGGRMARGSRQELPMPPGARDDASGAAGAETVLLCSPADHDRTGCDAPKAPRRGRGRRTDHHEKPSGG</sequence>